<dbReference type="EMBL" id="JBAMMX010000004">
    <property type="protein sequence ID" value="KAK6942729.1"/>
    <property type="molecule type" value="Genomic_DNA"/>
</dbReference>
<keyword evidence="3" id="KW-1185">Reference proteome</keyword>
<evidence type="ECO:0000313" key="3">
    <source>
        <dbReference type="Proteomes" id="UP001370490"/>
    </source>
</evidence>
<feature type="domain" description="Amidohydrolase-related" evidence="1">
    <location>
        <begin position="164"/>
        <end position="303"/>
    </location>
</feature>
<dbReference type="Pfam" id="PF04909">
    <property type="entry name" value="Amidohydro_2"/>
    <property type="match status" value="1"/>
</dbReference>
<dbReference type="InterPro" id="IPR006680">
    <property type="entry name" value="Amidohydro-rel"/>
</dbReference>
<dbReference type="AlphaFoldDB" id="A0AAN8VYM8"/>
<dbReference type="InterPro" id="IPR032466">
    <property type="entry name" value="Metal_Hydrolase"/>
</dbReference>
<gene>
    <name evidence="2" type="ORF">RJ641_028106</name>
</gene>
<accession>A0AAN8VYM8</accession>
<organism evidence="2 3">
    <name type="scientific">Dillenia turbinata</name>
    <dbReference type="NCBI Taxonomy" id="194707"/>
    <lineage>
        <taxon>Eukaryota</taxon>
        <taxon>Viridiplantae</taxon>
        <taxon>Streptophyta</taxon>
        <taxon>Embryophyta</taxon>
        <taxon>Tracheophyta</taxon>
        <taxon>Spermatophyta</taxon>
        <taxon>Magnoliopsida</taxon>
        <taxon>eudicotyledons</taxon>
        <taxon>Gunneridae</taxon>
        <taxon>Pentapetalae</taxon>
        <taxon>Dilleniales</taxon>
        <taxon>Dilleniaceae</taxon>
        <taxon>Dillenia</taxon>
    </lineage>
</organism>
<dbReference type="SUPFAM" id="SSF51556">
    <property type="entry name" value="Metallo-dependent hydrolases"/>
    <property type="match status" value="1"/>
</dbReference>
<dbReference type="Gene3D" id="3.20.20.140">
    <property type="entry name" value="Metal-dependent hydrolases"/>
    <property type="match status" value="2"/>
</dbReference>
<name>A0AAN8VYM8_9MAGN</name>
<dbReference type="GO" id="GO:0016787">
    <property type="term" value="F:hydrolase activity"/>
    <property type="evidence" value="ECO:0007669"/>
    <property type="project" value="InterPro"/>
</dbReference>
<evidence type="ECO:0000313" key="2">
    <source>
        <dbReference type="EMBL" id="KAK6942729.1"/>
    </source>
</evidence>
<dbReference type="Proteomes" id="UP001370490">
    <property type="component" value="Unassembled WGS sequence"/>
</dbReference>
<proteinExistence type="predicted"/>
<evidence type="ECO:0000259" key="1">
    <source>
        <dbReference type="Pfam" id="PF04909"/>
    </source>
</evidence>
<protein>
    <submittedName>
        <fullName evidence="2">Amidohydrolase-related</fullName>
    </submittedName>
</protein>
<dbReference type="PANTHER" id="PTHR43383">
    <property type="entry name" value="NODULIN 6"/>
    <property type="match status" value="1"/>
</dbReference>
<dbReference type="PANTHER" id="PTHR43383:SF2">
    <property type="entry name" value="AMIDOHYDROLASE 2 FAMILY PROTEIN"/>
    <property type="match status" value="1"/>
</dbReference>
<sequence>ERFAELSEVIEKLEPVDAHDLNIVALDSPSHSSNVSLKQKERPCLKLFSLSPLRIVINLSKCFQSARISALLLDDGIVLDKNHDIEWHQSFLPTVGRVLRIECLAEEILDEGTQDGKAWTLANIVALKSIAAYCSGLEIDTHVAGKDGEDGLFELGSLYPYHKQELYRLCIYTKFSDKDLDSRLSNPLHLRSLLVDSRFSKCRIVLLHASYPFSEEASYLASVYLNFGLAVPNLSVHGMISSVKELLELAPIKKVMFSTDGYAFPETYYLVLRDACIEGDLSISEAAEAAKDIFSQNAKEFYKIDVTSSSCGTIKTESHNILERGSSASKGDIVYVVPSNRFNDVVSKSGVGLTYARMG</sequence>
<reference evidence="2 3" key="1">
    <citation type="submission" date="2023-12" db="EMBL/GenBank/DDBJ databases">
        <title>A high-quality genome assembly for Dillenia turbinata (Dilleniales).</title>
        <authorList>
            <person name="Chanderbali A."/>
        </authorList>
    </citation>
    <scope>NUCLEOTIDE SEQUENCE [LARGE SCALE GENOMIC DNA]</scope>
    <source>
        <strain evidence="2">LSX21</strain>
        <tissue evidence="2">Leaf</tissue>
    </source>
</reference>
<comment type="caution">
    <text evidence="2">The sequence shown here is derived from an EMBL/GenBank/DDBJ whole genome shotgun (WGS) entry which is preliminary data.</text>
</comment>
<feature type="non-terminal residue" evidence="2">
    <location>
        <position position="1"/>
    </location>
</feature>